<feature type="domain" description="Amidohydrolase-related" evidence="2">
    <location>
        <begin position="63"/>
        <end position="147"/>
    </location>
</feature>
<keyword evidence="1" id="KW-0378">Hydrolase</keyword>
<evidence type="ECO:0000256" key="1">
    <source>
        <dbReference type="ARBA" id="ARBA00022801"/>
    </source>
</evidence>
<dbReference type="SUPFAM" id="SSF51338">
    <property type="entry name" value="Composite domain of metallo-dependent hydrolases"/>
    <property type="match status" value="1"/>
</dbReference>
<dbReference type="SUPFAM" id="SSF51556">
    <property type="entry name" value="Metallo-dependent hydrolases"/>
    <property type="match status" value="1"/>
</dbReference>
<gene>
    <name evidence="3" type="ORF">B1A_00649</name>
</gene>
<dbReference type="Gene3D" id="3.20.20.140">
    <property type="entry name" value="Metal-dependent hydrolases"/>
    <property type="match status" value="1"/>
</dbReference>
<name>T1CDW2_9ZZZZ</name>
<dbReference type="EMBL" id="AUZX01000489">
    <property type="protein sequence ID" value="EQD80667.1"/>
    <property type="molecule type" value="Genomic_DNA"/>
</dbReference>
<comment type="caution">
    <text evidence="3">The sequence shown here is derived from an EMBL/GenBank/DDBJ whole genome shotgun (WGS) entry which is preliminary data.</text>
</comment>
<evidence type="ECO:0000259" key="2">
    <source>
        <dbReference type="Pfam" id="PF01979"/>
    </source>
</evidence>
<proteinExistence type="predicted"/>
<dbReference type="PANTHER" id="PTHR11113">
    <property type="entry name" value="N-ACETYLGLUCOSAMINE-6-PHOSPHATE DEACETYLASE"/>
    <property type="match status" value="1"/>
</dbReference>
<reference evidence="3" key="2">
    <citation type="journal article" date="2014" name="ISME J.">
        <title>Microbial stratification in low pH oxic and suboxic macroscopic growths along an acid mine drainage.</title>
        <authorList>
            <person name="Mendez-Garcia C."/>
            <person name="Mesa V."/>
            <person name="Sprenger R.R."/>
            <person name="Richter M."/>
            <person name="Diez M.S."/>
            <person name="Solano J."/>
            <person name="Bargiela R."/>
            <person name="Golyshina O.V."/>
            <person name="Manteca A."/>
            <person name="Ramos J.L."/>
            <person name="Gallego J.R."/>
            <person name="Llorente I."/>
            <person name="Martins Dos Santos V.A."/>
            <person name="Jensen O.N."/>
            <person name="Pelaez A.I."/>
            <person name="Sanchez J."/>
            <person name="Ferrer M."/>
        </authorList>
    </citation>
    <scope>NUCLEOTIDE SEQUENCE</scope>
</reference>
<accession>T1CDW2</accession>
<evidence type="ECO:0000313" key="3">
    <source>
        <dbReference type="EMBL" id="EQD80667.1"/>
    </source>
</evidence>
<dbReference type="PANTHER" id="PTHR11113:SF2">
    <property type="entry name" value="ADENINE DEAMINASE"/>
    <property type="match status" value="1"/>
</dbReference>
<dbReference type="InterPro" id="IPR011059">
    <property type="entry name" value="Metal-dep_hydrolase_composite"/>
</dbReference>
<feature type="non-terminal residue" evidence="3">
    <location>
        <position position="170"/>
    </location>
</feature>
<dbReference type="InterPro" id="IPR032466">
    <property type="entry name" value="Metal_Hydrolase"/>
</dbReference>
<dbReference type="InterPro" id="IPR006680">
    <property type="entry name" value="Amidohydro-rel"/>
</dbReference>
<dbReference type="GO" id="GO:0000034">
    <property type="term" value="F:adenine deaminase activity"/>
    <property type="evidence" value="ECO:0007669"/>
    <property type="project" value="TreeGrafter"/>
</dbReference>
<organism evidence="3">
    <name type="scientific">mine drainage metagenome</name>
    <dbReference type="NCBI Taxonomy" id="410659"/>
    <lineage>
        <taxon>unclassified sequences</taxon>
        <taxon>metagenomes</taxon>
        <taxon>ecological metagenomes</taxon>
    </lineage>
</organism>
<dbReference type="AlphaFoldDB" id="T1CDW2"/>
<sequence length="170" mass="18269">GLSGRDLCAYATAGPMSDHESSTPAEARERLRLGLWLMVREGSAARNLHALLPVIQELHPPRALFVTDDRDPVDLLARGHLDSIVRAAIEAGLDPIEAVRMATLNPAQYLGLRDRGVVAPGCVADLVVVDDLERFQVRSVYKDGVLVADEGRPLFAVPASPPPSGHGLRV</sequence>
<dbReference type="Pfam" id="PF01979">
    <property type="entry name" value="Amidohydro_1"/>
    <property type="match status" value="1"/>
</dbReference>
<protein>
    <submittedName>
        <fullName evidence="3">Adenine deaminase</fullName>
    </submittedName>
</protein>
<feature type="non-terminal residue" evidence="3">
    <location>
        <position position="1"/>
    </location>
</feature>
<reference evidence="3" key="1">
    <citation type="submission" date="2013-08" db="EMBL/GenBank/DDBJ databases">
        <authorList>
            <person name="Mendez C."/>
            <person name="Richter M."/>
            <person name="Ferrer M."/>
            <person name="Sanchez J."/>
        </authorList>
    </citation>
    <scope>NUCLEOTIDE SEQUENCE</scope>
</reference>